<proteinExistence type="predicted"/>
<keyword evidence="2" id="KW-1185">Reference proteome</keyword>
<evidence type="ECO:0008006" key="3">
    <source>
        <dbReference type="Google" id="ProtNLM"/>
    </source>
</evidence>
<gene>
    <name evidence="1" type="ORF">CDAR_168521</name>
</gene>
<dbReference type="AlphaFoldDB" id="A0AAV4T4E8"/>
<evidence type="ECO:0000313" key="1">
    <source>
        <dbReference type="EMBL" id="GIY40990.1"/>
    </source>
</evidence>
<dbReference type="EMBL" id="BPLQ01009022">
    <property type="protein sequence ID" value="GIY40990.1"/>
    <property type="molecule type" value="Genomic_DNA"/>
</dbReference>
<organism evidence="1 2">
    <name type="scientific">Caerostris darwini</name>
    <dbReference type="NCBI Taxonomy" id="1538125"/>
    <lineage>
        <taxon>Eukaryota</taxon>
        <taxon>Metazoa</taxon>
        <taxon>Ecdysozoa</taxon>
        <taxon>Arthropoda</taxon>
        <taxon>Chelicerata</taxon>
        <taxon>Arachnida</taxon>
        <taxon>Araneae</taxon>
        <taxon>Araneomorphae</taxon>
        <taxon>Entelegynae</taxon>
        <taxon>Araneoidea</taxon>
        <taxon>Araneidae</taxon>
        <taxon>Caerostris</taxon>
    </lineage>
</organism>
<evidence type="ECO:0000313" key="2">
    <source>
        <dbReference type="Proteomes" id="UP001054837"/>
    </source>
</evidence>
<dbReference type="Proteomes" id="UP001054837">
    <property type="component" value="Unassembled WGS sequence"/>
</dbReference>
<comment type="caution">
    <text evidence="1">The sequence shown here is derived from an EMBL/GenBank/DDBJ whole genome shotgun (WGS) entry which is preliminary data.</text>
</comment>
<protein>
    <recommendedName>
        <fullName evidence="3">Secreted protein</fullName>
    </recommendedName>
</protein>
<accession>A0AAV4T4E8</accession>
<name>A0AAV4T4E8_9ARAC</name>
<sequence>MFTPLISPPSPVEQTAIISIWALCVLVDSGKSNEAAVQFEYTGVKNLPRSNRTLPPSNMHITRCRLTALRLTGGLRPQFFRQWRPLLSKDGKLIHQTSRDRHFVKMKGGN</sequence>
<reference evidence="1 2" key="1">
    <citation type="submission" date="2021-06" db="EMBL/GenBank/DDBJ databases">
        <title>Caerostris darwini draft genome.</title>
        <authorList>
            <person name="Kono N."/>
            <person name="Arakawa K."/>
        </authorList>
    </citation>
    <scope>NUCLEOTIDE SEQUENCE [LARGE SCALE GENOMIC DNA]</scope>
</reference>